<name>U2KVU9_9FIRM</name>
<evidence type="ECO:0000313" key="2">
    <source>
        <dbReference type="EMBL" id="ERJ96205.1"/>
    </source>
</evidence>
<comment type="caution">
    <text evidence="2">The sequence shown here is derived from an EMBL/GenBank/DDBJ whole genome shotgun (WGS) entry which is preliminary data.</text>
</comment>
<dbReference type="Gene3D" id="1.10.10.60">
    <property type="entry name" value="Homeodomain-like"/>
    <property type="match status" value="1"/>
</dbReference>
<dbReference type="InterPro" id="IPR009057">
    <property type="entry name" value="Homeodomain-like_sf"/>
</dbReference>
<dbReference type="Pfam" id="PF01527">
    <property type="entry name" value="HTH_Tnp_1"/>
    <property type="match status" value="1"/>
</dbReference>
<sequence>MEEKGMSENKQYENEYKVQAVKLAKKIGAVKAANELQIPVNTLYGWIRKARIGSLDIGCGERSPEESLNIAEENQQLRKRIKALEKENKRLSKINKFLRNE</sequence>
<dbReference type="STRING" id="411473.RUMCAL_01460"/>
<dbReference type="AlphaFoldDB" id="U2KVU9"/>
<dbReference type="HOGENOM" id="CLU_027402_33_3_9"/>
<feature type="coiled-coil region" evidence="1">
    <location>
        <begin position="67"/>
        <end position="101"/>
    </location>
</feature>
<dbReference type="GO" id="GO:0006313">
    <property type="term" value="P:DNA transposition"/>
    <property type="evidence" value="ECO:0007669"/>
    <property type="project" value="InterPro"/>
</dbReference>
<dbReference type="RefSeq" id="WP_021682931.1">
    <property type="nucleotide sequence ID" value="NZ_KI260449.1"/>
</dbReference>
<evidence type="ECO:0000256" key="1">
    <source>
        <dbReference type="SAM" id="Coils"/>
    </source>
</evidence>
<protein>
    <submittedName>
        <fullName evidence="2">Transposase</fullName>
    </submittedName>
</protein>
<proteinExistence type="predicted"/>
<dbReference type="SUPFAM" id="SSF46689">
    <property type="entry name" value="Homeodomain-like"/>
    <property type="match status" value="1"/>
</dbReference>
<keyword evidence="1" id="KW-0175">Coiled coil</keyword>
<dbReference type="eggNOG" id="COG2963">
    <property type="taxonomic scope" value="Bacteria"/>
</dbReference>
<gene>
    <name evidence="2" type="ORF">RUMCAL_01460</name>
</gene>
<dbReference type="Proteomes" id="UP000016662">
    <property type="component" value="Unassembled WGS sequence"/>
</dbReference>
<evidence type="ECO:0000313" key="3">
    <source>
        <dbReference type="Proteomes" id="UP000016662"/>
    </source>
</evidence>
<dbReference type="InterPro" id="IPR002514">
    <property type="entry name" value="Transposase_8"/>
</dbReference>
<dbReference type="PATRIC" id="fig|411473.3.peg.1181"/>
<keyword evidence="3" id="KW-1185">Reference proteome</keyword>
<organism evidence="2 3">
    <name type="scientific">Ruminococcus callidus ATCC 27760</name>
    <dbReference type="NCBI Taxonomy" id="411473"/>
    <lineage>
        <taxon>Bacteria</taxon>
        <taxon>Bacillati</taxon>
        <taxon>Bacillota</taxon>
        <taxon>Clostridia</taxon>
        <taxon>Eubacteriales</taxon>
        <taxon>Oscillospiraceae</taxon>
        <taxon>Ruminococcus</taxon>
    </lineage>
</organism>
<accession>U2KVU9</accession>
<dbReference type="GO" id="GO:0004803">
    <property type="term" value="F:transposase activity"/>
    <property type="evidence" value="ECO:0007669"/>
    <property type="project" value="InterPro"/>
</dbReference>
<reference evidence="2 3" key="1">
    <citation type="submission" date="2013-07" db="EMBL/GenBank/DDBJ databases">
        <authorList>
            <person name="Weinstock G."/>
            <person name="Sodergren E."/>
            <person name="Wylie T."/>
            <person name="Fulton L."/>
            <person name="Fulton R."/>
            <person name="Fronick C."/>
            <person name="O'Laughlin M."/>
            <person name="Godfrey J."/>
            <person name="Miner T."/>
            <person name="Herter B."/>
            <person name="Appelbaum E."/>
            <person name="Cordes M."/>
            <person name="Lek S."/>
            <person name="Wollam A."/>
            <person name="Pepin K.H."/>
            <person name="Palsikar V.B."/>
            <person name="Mitreva M."/>
            <person name="Wilson R.K."/>
        </authorList>
    </citation>
    <scope>NUCLEOTIDE SEQUENCE [LARGE SCALE GENOMIC DNA]</scope>
    <source>
        <strain evidence="2 3">ATCC 27760</strain>
    </source>
</reference>
<dbReference type="GO" id="GO:0003677">
    <property type="term" value="F:DNA binding"/>
    <property type="evidence" value="ECO:0007669"/>
    <property type="project" value="InterPro"/>
</dbReference>
<dbReference type="EMBL" id="AWVF01000176">
    <property type="protein sequence ID" value="ERJ96205.1"/>
    <property type="molecule type" value="Genomic_DNA"/>
</dbReference>
<dbReference type="OrthoDB" id="1666255at2"/>